<evidence type="ECO:0000256" key="3">
    <source>
        <dbReference type="ARBA" id="ARBA00022833"/>
    </source>
</evidence>
<dbReference type="GO" id="GO:0008270">
    <property type="term" value="F:zinc ion binding"/>
    <property type="evidence" value="ECO:0007669"/>
    <property type="project" value="UniProtKB-UniRule"/>
</dbReference>
<name>A0A811T0G3_9EURY</name>
<dbReference type="SUPFAM" id="SSF142535">
    <property type="entry name" value="AF0625-like"/>
    <property type="match status" value="1"/>
</dbReference>
<sequence>MINESNITIICSLPDPASVNIVEKLRFMRNWRPVENNCFKAFGFKRFTIVEIEGHHIYQDDLDTRLEECGIGSNLIIFASRHSGKDGRKILTVHTTGNVNEAKFGGRACELAVPAPCAIRNLIRSLNSMCKDSSFEATLEATHHGPSNLHTQSLFIEIGSTQTEWKDDTAGKIVADAILMLHQDDAPVAVGFGGGHYVSRQTKLVCEAGIAFGHIFPNHQLPLLDRDLVKQAFLKSGADFAYFDRKAMKDDVRRNLAGIIHHLGYDVLRESDIREMAGLPFEMYTQFQQKVKKLCTNCKIRFTETIKQELKSACKDHIPAIMFSKIDPELLSMAERVDRNRIEKLIERESIAYLEDENGRFSHILISLTDECARRVAEMLTLECINIIKENYQVRFDADKSQLAVTVRRFSPQRAEELGISRGPLFGKLVRGEEVIINGKTIIPDMVYESIEKIIKLKNPRI</sequence>
<dbReference type="HAMAP" id="MF_00562">
    <property type="entry name" value="Deacylase_DtdA"/>
    <property type="match status" value="1"/>
</dbReference>
<organism evidence="5 6">
    <name type="scientific">Candidatus Argoarchaeum ethanivorans</name>
    <dbReference type="NCBI Taxonomy" id="2608793"/>
    <lineage>
        <taxon>Archaea</taxon>
        <taxon>Methanobacteriati</taxon>
        <taxon>Methanobacteriota</taxon>
        <taxon>Stenosarchaea group</taxon>
        <taxon>Methanomicrobia</taxon>
        <taxon>Methanosarcinales</taxon>
        <taxon>Methanosarcinales incertae sedis</taxon>
        <taxon>GOM Arc I cluster</taxon>
        <taxon>Candidatus Argoarchaeum</taxon>
    </lineage>
</organism>
<dbReference type="InterPro" id="IPR018033">
    <property type="entry name" value="Deacylase_DtdA_archaea"/>
</dbReference>
<dbReference type="PANTHER" id="PTHR34667">
    <property type="entry name" value="D-AMINOACYL-TRNA DEACYLASE"/>
    <property type="match status" value="1"/>
</dbReference>
<comment type="similarity">
    <text evidence="4">Belongs to the DtdA deacylase family.</text>
</comment>
<keyword evidence="2 4" id="KW-0378">Hydrolase</keyword>
<comment type="caution">
    <text evidence="5">The sequence shown here is derived from an EMBL/GenBank/DDBJ whole genome shotgun (WGS) entry which is preliminary data.</text>
</comment>
<keyword evidence="1 4" id="KW-0479">Metal-binding</keyword>
<comment type="catalytic activity">
    <reaction evidence="4">
        <text>glycyl-tRNA(Ala) + H2O = tRNA(Ala) + glycine + H(+)</text>
        <dbReference type="Rhea" id="RHEA:53744"/>
        <dbReference type="Rhea" id="RHEA-COMP:9657"/>
        <dbReference type="Rhea" id="RHEA-COMP:13640"/>
        <dbReference type="ChEBI" id="CHEBI:15377"/>
        <dbReference type="ChEBI" id="CHEBI:15378"/>
        <dbReference type="ChEBI" id="CHEBI:57305"/>
        <dbReference type="ChEBI" id="CHEBI:78442"/>
        <dbReference type="ChEBI" id="CHEBI:78522"/>
        <dbReference type="EC" id="3.1.1.96"/>
    </reaction>
</comment>
<dbReference type="Proteomes" id="UP000606624">
    <property type="component" value="Unassembled WGS sequence"/>
</dbReference>
<dbReference type="EC" id="3.1.1.96" evidence="4"/>
<keyword evidence="3 4" id="KW-0862">Zinc</keyword>
<dbReference type="Pfam" id="PF04414">
    <property type="entry name" value="tRNA_deacylase"/>
    <property type="match status" value="1"/>
</dbReference>
<dbReference type="AlphaFoldDB" id="A0A811T0G3"/>
<comment type="cofactor">
    <cofactor evidence="4">
        <name>Zn(2+)</name>
        <dbReference type="ChEBI" id="CHEBI:29105"/>
    </cofactor>
    <text evidence="4">Binds 2 Zn(2+) ions per subunit.</text>
</comment>
<evidence type="ECO:0000256" key="2">
    <source>
        <dbReference type="ARBA" id="ARBA00022801"/>
    </source>
</evidence>
<protein>
    <recommendedName>
        <fullName evidence="4">D-aminoacyl-tRNA deacylase</fullName>
        <ecNumber evidence="4">3.1.1.96</ecNumber>
    </recommendedName>
</protein>
<comment type="catalytic activity">
    <reaction evidence="4">
        <text>a D-aminoacyl-tRNA + H2O = a tRNA + a D-alpha-amino acid + H(+)</text>
        <dbReference type="Rhea" id="RHEA:13953"/>
        <dbReference type="Rhea" id="RHEA-COMP:10123"/>
        <dbReference type="Rhea" id="RHEA-COMP:10124"/>
        <dbReference type="ChEBI" id="CHEBI:15377"/>
        <dbReference type="ChEBI" id="CHEBI:15378"/>
        <dbReference type="ChEBI" id="CHEBI:59871"/>
        <dbReference type="ChEBI" id="CHEBI:78442"/>
        <dbReference type="ChEBI" id="CHEBI:79333"/>
        <dbReference type="EC" id="3.1.1.96"/>
    </reaction>
</comment>
<evidence type="ECO:0000256" key="4">
    <source>
        <dbReference type="HAMAP-Rule" id="MF_00562"/>
    </source>
</evidence>
<dbReference type="InterPro" id="IPR007508">
    <property type="entry name" value="DtdA"/>
</dbReference>
<dbReference type="PANTHER" id="PTHR34667:SF1">
    <property type="entry name" value="D-AMINOACYL-TRNA DEACYLASE"/>
    <property type="match status" value="1"/>
</dbReference>
<dbReference type="GO" id="GO:0019478">
    <property type="term" value="P:D-amino acid catabolic process"/>
    <property type="evidence" value="ECO:0007669"/>
    <property type="project" value="UniProtKB-UniRule"/>
</dbReference>
<comment type="function">
    <text evidence="4">D-aminoacyl-tRNA deacylase with broad substrate specificity. By recycling D-aminoacyl-tRNA to D-amino acids and free tRNA molecules, this enzyme counteracts the toxicity associated with the formation of D-aminoacyl-tRNA entities in vivo.</text>
</comment>
<evidence type="ECO:0000313" key="6">
    <source>
        <dbReference type="Proteomes" id="UP000606624"/>
    </source>
</evidence>
<proteinExistence type="inferred from homology"/>
<comment type="subunit">
    <text evidence="4">Monomer.</text>
</comment>
<accession>A0A811T0G3</accession>
<dbReference type="GO" id="GO:0051499">
    <property type="term" value="F:D-aminoacyl-tRNA deacylase activity"/>
    <property type="evidence" value="ECO:0007669"/>
    <property type="project" value="UniProtKB-UniRule"/>
</dbReference>
<evidence type="ECO:0000313" key="5">
    <source>
        <dbReference type="EMBL" id="CAD6490253.1"/>
    </source>
</evidence>
<dbReference type="EMBL" id="CAJHIN010000005">
    <property type="protein sequence ID" value="CAD6490253.1"/>
    <property type="molecule type" value="Genomic_DNA"/>
</dbReference>
<reference evidence="5" key="1">
    <citation type="submission" date="2020-10" db="EMBL/GenBank/DDBJ databases">
        <authorList>
            <person name="Hahn C.J."/>
            <person name="Laso-Perez R."/>
            <person name="Vulcano F."/>
            <person name="Vaziourakis K.-M."/>
            <person name="Stokke R."/>
            <person name="Steen I.H."/>
            <person name="Teske A."/>
            <person name="Boetius A."/>
            <person name="Liebeke M."/>
            <person name="Amann R."/>
            <person name="Knittel K."/>
        </authorList>
    </citation>
    <scope>NUCLEOTIDE SEQUENCE</scope>
    <source>
        <strain evidence="5">Gfbio:e3339647-f889-4370-9287-4fb5cb688e4c:AG392E03_GoMArc1</strain>
    </source>
</reference>
<evidence type="ECO:0000256" key="1">
    <source>
        <dbReference type="ARBA" id="ARBA00022723"/>
    </source>
</evidence>
<dbReference type="Gene3D" id="3.40.50.10700">
    <property type="entry name" value="AF0625-like"/>
    <property type="match status" value="1"/>
</dbReference>
<dbReference type="Gene3D" id="3.40.630.50">
    <property type="entry name" value="AF0625-like"/>
    <property type="match status" value="1"/>
</dbReference>
<gene>
    <name evidence="4" type="primary">dtdA</name>
    <name evidence="5" type="ORF">KFBDDELM_00131</name>
</gene>